<dbReference type="GO" id="GO:0005739">
    <property type="term" value="C:mitochondrion"/>
    <property type="evidence" value="ECO:0007669"/>
    <property type="project" value="UniProtKB-SubCell"/>
</dbReference>
<dbReference type="STRING" id="1160509.A0A3N4HT95"/>
<protein>
    <recommendedName>
        <fullName evidence="5">LYR motif-containing protein 2</fullName>
    </recommendedName>
</protein>
<reference evidence="8 9" key="1">
    <citation type="journal article" date="2018" name="Nat. Ecol. Evol.">
        <title>Pezizomycetes genomes reveal the molecular basis of ectomycorrhizal truffle lifestyle.</title>
        <authorList>
            <person name="Murat C."/>
            <person name="Payen T."/>
            <person name="Noel B."/>
            <person name="Kuo A."/>
            <person name="Morin E."/>
            <person name="Chen J."/>
            <person name="Kohler A."/>
            <person name="Krizsan K."/>
            <person name="Balestrini R."/>
            <person name="Da Silva C."/>
            <person name="Montanini B."/>
            <person name="Hainaut M."/>
            <person name="Levati E."/>
            <person name="Barry K.W."/>
            <person name="Belfiori B."/>
            <person name="Cichocki N."/>
            <person name="Clum A."/>
            <person name="Dockter R.B."/>
            <person name="Fauchery L."/>
            <person name="Guy J."/>
            <person name="Iotti M."/>
            <person name="Le Tacon F."/>
            <person name="Lindquist E.A."/>
            <person name="Lipzen A."/>
            <person name="Malagnac F."/>
            <person name="Mello A."/>
            <person name="Molinier V."/>
            <person name="Miyauchi S."/>
            <person name="Poulain J."/>
            <person name="Riccioni C."/>
            <person name="Rubini A."/>
            <person name="Sitrit Y."/>
            <person name="Splivallo R."/>
            <person name="Traeger S."/>
            <person name="Wang M."/>
            <person name="Zifcakova L."/>
            <person name="Wipf D."/>
            <person name="Zambonelli A."/>
            <person name="Paolocci F."/>
            <person name="Nowrousian M."/>
            <person name="Ottonello S."/>
            <person name="Baldrian P."/>
            <person name="Spatafora J.W."/>
            <person name="Henrissat B."/>
            <person name="Nagy L.G."/>
            <person name="Aury J.M."/>
            <person name="Wincker P."/>
            <person name="Grigoriev I.V."/>
            <person name="Bonfante P."/>
            <person name="Martin F.M."/>
        </authorList>
    </citation>
    <scope>NUCLEOTIDE SEQUENCE [LARGE SCALE GENOMIC DNA]</scope>
    <source>
        <strain evidence="8 9">RN42</strain>
    </source>
</reference>
<evidence type="ECO:0000256" key="2">
    <source>
        <dbReference type="ARBA" id="ARBA00009508"/>
    </source>
</evidence>
<evidence type="ECO:0000313" key="8">
    <source>
        <dbReference type="EMBL" id="RPA75211.1"/>
    </source>
</evidence>
<sequence length="83" mass="10182">MIVKKAPLSFHRFLLRGRTLGLYREVMRRVYKIPSPQLRKEIRDYARGEFERERNVEDEEKIKYLISMGRKEMMEMDRYVGQL</sequence>
<dbReference type="Proteomes" id="UP000275078">
    <property type="component" value="Unassembled WGS sequence"/>
</dbReference>
<evidence type="ECO:0000256" key="4">
    <source>
        <dbReference type="ARBA" id="ARBA00023128"/>
    </source>
</evidence>
<keyword evidence="3" id="KW-0809">Transit peptide</keyword>
<dbReference type="PANTHER" id="PTHR13675:SF0">
    <property type="entry name" value="LYR MOTIF-CONTAINING PROTEIN 2"/>
    <property type="match status" value="1"/>
</dbReference>
<dbReference type="InterPro" id="IPR045293">
    <property type="entry name" value="Complex1_LYR_LYRM2"/>
</dbReference>
<gene>
    <name evidence="8" type="ORF">BJ508DRAFT_365818</name>
</gene>
<dbReference type="InterPro" id="IPR008011">
    <property type="entry name" value="Complex1_LYR_dom"/>
</dbReference>
<comment type="similarity">
    <text evidence="2">Belongs to the complex I LYR family.</text>
</comment>
<dbReference type="Pfam" id="PF05347">
    <property type="entry name" value="Complex1_LYR"/>
    <property type="match status" value="1"/>
</dbReference>
<evidence type="ECO:0000259" key="7">
    <source>
        <dbReference type="Pfam" id="PF05347"/>
    </source>
</evidence>
<dbReference type="EMBL" id="ML119769">
    <property type="protein sequence ID" value="RPA75211.1"/>
    <property type="molecule type" value="Genomic_DNA"/>
</dbReference>
<keyword evidence="4" id="KW-0496">Mitochondrion</keyword>
<evidence type="ECO:0000256" key="3">
    <source>
        <dbReference type="ARBA" id="ARBA00022946"/>
    </source>
</evidence>
<dbReference type="AlphaFoldDB" id="A0A3N4HT95"/>
<feature type="domain" description="Complex 1 LYR protein" evidence="7">
    <location>
        <begin position="18"/>
        <end position="72"/>
    </location>
</feature>
<dbReference type="CDD" id="cd20262">
    <property type="entry name" value="Complex1_LYR_LYRM2"/>
    <property type="match status" value="1"/>
</dbReference>
<keyword evidence="9" id="KW-1185">Reference proteome</keyword>
<proteinExistence type="inferred from homology"/>
<dbReference type="OrthoDB" id="74240at2759"/>
<accession>A0A3N4HT95</accession>
<name>A0A3N4HT95_ASCIM</name>
<evidence type="ECO:0000256" key="1">
    <source>
        <dbReference type="ARBA" id="ARBA00004173"/>
    </source>
</evidence>
<dbReference type="PANTHER" id="PTHR13675">
    <property type="entry name" value="LYR MOTIF-CONTAINING PROTEIN 2"/>
    <property type="match status" value="1"/>
</dbReference>
<evidence type="ECO:0000256" key="6">
    <source>
        <dbReference type="ARBA" id="ARBA00044735"/>
    </source>
</evidence>
<evidence type="ECO:0000313" key="9">
    <source>
        <dbReference type="Proteomes" id="UP000275078"/>
    </source>
</evidence>
<comment type="function">
    <text evidence="6">Involved in efficient integration of the N-module into mitochondrial respiratory chain complex I.</text>
</comment>
<evidence type="ECO:0000256" key="5">
    <source>
        <dbReference type="ARBA" id="ARBA00026235"/>
    </source>
</evidence>
<comment type="subcellular location">
    <subcellularLocation>
        <location evidence="1">Mitochondrion</location>
    </subcellularLocation>
</comment>
<organism evidence="8 9">
    <name type="scientific">Ascobolus immersus RN42</name>
    <dbReference type="NCBI Taxonomy" id="1160509"/>
    <lineage>
        <taxon>Eukaryota</taxon>
        <taxon>Fungi</taxon>
        <taxon>Dikarya</taxon>
        <taxon>Ascomycota</taxon>
        <taxon>Pezizomycotina</taxon>
        <taxon>Pezizomycetes</taxon>
        <taxon>Pezizales</taxon>
        <taxon>Ascobolaceae</taxon>
        <taxon>Ascobolus</taxon>
    </lineage>
</organism>